<dbReference type="GO" id="GO:0120035">
    <property type="term" value="P:regulation of plasma membrane bounded cell projection organization"/>
    <property type="evidence" value="ECO:0007669"/>
    <property type="project" value="UniProtKB-ARBA"/>
</dbReference>
<keyword evidence="2 7" id="KW-0732">Signal</keyword>
<dbReference type="PANTHER" id="PTHR45836">
    <property type="entry name" value="SLIT HOMOLOG"/>
    <property type="match status" value="1"/>
</dbReference>
<evidence type="ECO:0000256" key="2">
    <source>
        <dbReference type="ARBA" id="ARBA00022729"/>
    </source>
</evidence>
<feature type="signal peptide" evidence="7">
    <location>
        <begin position="1"/>
        <end position="36"/>
    </location>
</feature>
<dbReference type="AlphaFoldDB" id="A0A836FTA0"/>
<dbReference type="InterPro" id="IPR001881">
    <property type="entry name" value="EGF-like_Ca-bd_dom"/>
</dbReference>
<dbReference type="GO" id="GO:0005886">
    <property type="term" value="C:plasma membrane"/>
    <property type="evidence" value="ECO:0007669"/>
    <property type="project" value="TreeGrafter"/>
</dbReference>
<evidence type="ECO:0000256" key="7">
    <source>
        <dbReference type="SAM" id="SignalP"/>
    </source>
</evidence>
<dbReference type="GO" id="GO:0005509">
    <property type="term" value="F:calcium ion binding"/>
    <property type="evidence" value="ECO:0007669"/>
    <property type="project" value="InterPro"/>
</dbReference>
<feature type="disulfide bond" evidence="6">
    <location>
        <begin position="107"/>
        <end position="116"/>
    </location>
</feature>
<dbReference type="GO" id="GO:0007411">
    <property type="term" value="P:axon guidance"/>
    <property type="evidence" value="ECO:0007669"/>
    <property type="project" value="TreeGrafter"/>
</dbReference>
<dbReference type="GO" id="GO:0040008">
    <property type="term" value="P:regulation of growth"/>
    <property type="evidence" value="ECO:0007669"/>
    <property type="project" value="UniProtKB-ARBA"/>
</dbReference>
<dbReference type="GO" id="GO:0050769">
    <property type="term" value="P:positive regulation of neurogenesis"/>
    <property type="evidence" value="ECO:0007669"/>
    <property type="project" value="UniProtKB-ARBA"/>
</dbReference>
<dbReference type="Pfam" id="PF00008">
    <property type="entry name" value="EGF"/>
    <property type="match status" value="2"/>
</dbReference>
<keyword evidence="3" id="KW-0677">Repeat</keyword>
<dbReference type="Proteomes" id="UP000669903">
    <property type="component" value="Unassembled WGS sequence"/>
</dbReference>
<keyword evidence="1 6" id="KW-0245">EGF-like domain</keyword>
<feature type="domain" description="EGF-like" evidence="8">
    <location>
        <begin position="74"/>
        <end position="117"/>
    </location>
</feature>
<dbReference type="PROSITE" id="PS00022">
    <property type="entry name" value="EGF_1"/>
    <property type="match status" value="3"/>
</dbReference>
<dbReference type="EMBL" id="JAANIC010005572">
    <property type="protein sequence ID" value="KAG5331286.1"/>
    <property type="molecule type" value="Genomic_DNA"/>
</dbReference>
<keyword evidence="4 6" id="KW-1015">Disulfide bond</keyword>
<feature type="disulfide bond" evidence="6">
    <location>
        <begin position="63"/>
        <end position="72"/>
    </location>
</feature>
<dbReference type="SMART" id="SM00179">
    <property type="entry name" value="EGF_CA"/>
    <property type="match status" value="4"/>
</dbReference>
<feature type="non-terminal residue" evidence="9">
    <location>
        <position position="1"/>
    </location>
</feature>
<dbReference type="InterPro" id="IPR051355">
    <property type="entry name" value="Notch/Slit_guidance"/>
</dbReference>
<evidence type="ECO:0000256" key="4">
    <source>
        <dbReference type="ARBA" id="ARBA00023157"/>
    </source>
</evidence>
<organism evidence="9 10">
    <name type="scientific">Acromyrmex charruanus</name>
    <dbReference type="NCBI Taxonomy" id="2715315"/>
    <lineage>
        <taxon>Eukaryota</taxon>
        <taxon>Metazoa</taxon>
        <taxon>Ecdysozoa</taxon>
        <taxon>Arthropoda</taxon>
        <taxon>Hexapoda</taxon>
        <taxon>Insecta</taxon>
        <taxon>Pterygota</taxon>
        <taxon>Neoptera</taxon>
        <taxon>Endopterygota</taxon>
        <taxon>Hymenoptera</taxon>
        <taxon>Apocrita</taxon>
        <taxon>Aculeata</taxon>
        <taxon>Formicoidea</taxon>
        <taxon>Formicidae</taxon>
        <taxon>Myrmicinae</taxon>
        <taxon>Acromyrmex</taxon>
    </lineage>
</organism>
<dbReference type="GO" id="GO:0043235">
    <property type="term" value="C:receptor complex"/>
    <property type="evidence" value="ECO:0007669"/>
    <property type="project" value="TreeGrafter"/>
</dbReference>
<dbReference type="PROSITE" id="PS01186">
    <property type="entry name" value="EGF_2"/>
    <property type="match status" value="3"/>
</dbReference>
<evidence type="ECO:0000256" key="5">
    <source>
        <dbReference type="ARBA" id="ARBA00023180"/>
    </source>
</evidence>
<dbReference type="InterPro" id="IPR000742">
    <property type="entry name" value="EGF"/>
</dbReference>
<dbReference type="FunFam" id="2.10.25.10:FF:000012">
    <property type="entry name" value="Delta-like protein"/>
    <property type="match status" value="1"/>
</dbReference>
<feature type="domain" description="EGF-like" evidence="8">
    <location>
        <begin position="158"/>
        <end position="194"/>
    </location>
</feature>
<keyword evidence="5" id="KW-0325">Glycoprotein</keyword>
<dbReference type="GO" id="GO:0009986">
    <property type="term" value="C:cell surface"/>
    <property type="evidence" value="ECO:0007669"/>
    <property type="project" value="TreeGrafter"/>
</dbReference>
<dbReference type="GO" id="GO:0007476">
    <property type="term" value="P:imaginal disc-derived wing morphogenesis"/>
    <property type="evidence" value="ECO:0007669"/>
    <property type="project" value="UniProtKB-ARBA"/>
</dbReference>
<comment type="caution">
    <text evidence="9">The sequence shown here is derived from an EMBL/GenBank/DDBJ whole genome shotgun (WGS) entry which is preliminary data.</text>
</comment>
<dbReference type="GO" id="GO:0005911">
    <property type="term" value="C:cell-cell junction"/>
    <property type="evidence" value="ECO:0007669"/>
    <property type="project" value="UniProtKB-ARBA"/>
</dbReference>
<evidence type="ECO:0000259" key="8">
    <source>
        <dbReference type="PROSITE" id="PS50026"/>
    </source>
</evidence>
<dbReference type="PROSITE" id="PS50026">
    <property type="entry name" value="EGF_3"/>
    <property type="match status" value="4"/>
</dbReference>
<evidence type="ECO:0000256" key="6">
    <source>
        <dbReference type="PROSITE-ProRule" id="PRU00076"/>
    </source>
</evidence>
<feature type="domain" description="EGF-like" evidence="8">
    <location>
        <begin position="36"/>
        <end position="73"/>
    </location>
</feature>
<evidence type="ECO:0000256" key="1">
    <source>
        <dbReference type="ARBA" id="ARBA00022536"/>
    </source>
</evidence>
<dbReference type="CDD" id="cd00054">
    <property type="entry name" value="EGF_CA"/>
    <property type="match status" value="2"/>
</dbReference>
<dbReference type="GO" id="GO:0007219">
    <property type="term" value="P:Notch signaling pathway"/>
    <property type="evidence" value="ECO:0007669"/>
    <property type="project" value="TreeGrafter"/>
</dbReference>
<dbReference type="Gene3D" id="2.10.25.10">
    <property type="entry name" value="Laminin"/>
    <property type="match status" value="5"/>
</dbReference>
<proteinExistence type="predicted"/>
<dbReference type="FunFam" id="2.10.25.10:FF:000057">
    <property type="entry name" value="protocadherin Fat 1 isoform X2"/>
    <property type="match status" value="1"/>
</dbReference>
<comment type="caution">
    <text evidence="6">Lacks conserved residue(s) required for the propagation of feature annotation.</text>
</comment>
<dbReference type="SMART" id="SM00181">
    <property type="entry name" value="EGF"/>
    <property type="match status" value="4"/>
</dbReference>
<gene>
    <name evidence="9" type="primary">N_0</name>
    <name evidence="9" type="ORF">G6Z76_0010924</name>
</gene>
<evidence type="ECO:0000256" key="3">
    <source>
        <dbReference type="ARBA" id="ARBA00022737"/>
    </source>
</evidence>
<evidence type="ECO:0000313" key="10">
    <source>
        <dbReference type="Proteomes" id="UP000669903"/>
    </source>
</evidence>
<name>A0A836FTA0_9HYME</name>
<feature type="chain" id="PRO_5032572718" evidence="7">
    <location>
        <begin position="37"/>
        <end position="281"/>
    </location>
</feature>
<dbReference type="PANTHER" id="PTHR45836:SF23">
    <property type="entry name" value="NEUROGENIC LOCUS NOTCH HOMOLOG PROTEIN 1"/>
    <property type="match status" value="1"/>
</dbReference>
<reference evidence="9" key="1">
    <citation type="submission" date="2020-03" db="EMBL/GenBank/DDBJ databases">
        <title>Relaxed selection underlies rapid genomic changes in the transitions from sociality to social parasitism in ants.</title>
        <authorList>
            <person name="Bi X."/>
        </authorList>
    </citation>
    <scope>NUCLEOTIDE SEQUENCE</scope>
    <source>
        <strain evidence="9">BGI-DK2014a</strain>
        <tissue evidence="9">Whole body</tissue>
    </source>
</reference>
<accession>A0A836FTA0</accession>
<protein>
    <submittedName>
        <fullName evidence="9">NOTCH protein</fullName>
    </submittedName>
</protein>
<sequence length="281" mass="30349">MSLPRPRLDYALTVGPLLLALLAFTTFHHCVPTVSGFVSCSPSPCKNGGLCVSSPRDESHCNCTSKYVGEYCQHLNPCYTGSRCQNGGSCRVREGIGGGTPSFTCSCPVGFTASLCEIPIENACDSSPCLNGATCNLKSLHEYVCTCSIGFTGDHCERQDYCASSPCRNGAECRSLEDSYECTCAPGFTGPNCADDIDECERDPCRHGTCNNIHGSYSLISNQTCLEDPNIYLLMYGTYSLTPDLNDDDQRFLITISGSLNAKKSHMWAQMGLNPDLQIAN</sequence>
<dbReference type="GO" id="GO:0048056">
    <property type="term" value="P:R3/R4 cell differentiation"/>
    <property type="evidence" value="ECO:0007669"/>
    <property type="project" value="UniProtKB-ARBA"/>
</dbReference>
<evidence type="ECO:0000313" key="9">
    <source>
        <dbReference type="EMBL" id="KAG5331286.1"/>
    </source>
</evidence>
<feature type="disulfide bond" evidence="6">
    <location>
        <begin position="184"/>
        <end position="193"/>
    </location>
</feature>
<dbReference type="GO" id="GO:0016318">
    <property type="term" value="P:ommatidial rotation"/>
    <property type="evidence" value="ECO:0007669"/>
    <property type="project" value="UniProtKB-ARBA"/>
</dbReference>
<feature type="disulfide bond" evidence="6">
    <location>
        <begin position="147"/>
        <end position="156"/>
    </location>
</feature>
<dbReference type="SUPFAM" id="SSF57196">
    <property type="entry name" value="EGF/Laminin"/>
    <property type="match status" value="4"/>
</dbReference>
<keyword evidence="10" id="KW-1185">Reference proteome</keyword>
<feature type="domain" description="EGF-like" evidence="8">
    <location>
        <begin position="120"/>
        <end position="157"/>
    </location>
</feature>
<feature type="non-terminal residue" evidence="9">
    <location>
        <position position="281"/>
    </location>
</feature>